<keyword evidence="1" id="KW-1133">Transmembrane helix</keyword>
<dbReference type="EMBL" id="DXFX01000011">
    <property type="protein sequence ID" value="HIX07041.1"/>
    <property type="molecule type" value="Genomic_DNA"/>
</dbReference>
<evidence type="ECO:0000256" key="1">
    <source>
        <dbReference type="SAM" id="Phobius"/>
    </source>
</evidence>
<accession>A0A9D1V6J6</accession>
<evidence type="ECO:0000313" key="2">
    <source>
        <dbReference type="EMBL" id="HIX07041.1"/>
    </source>
</evidence>
<gene>
    <name evidence="2" type="ORF">H9741_01030</name>
</gene>
<keyword evidence="1" id="KW-0472">Membrane</keyword>
<proteinExistence type="predicted"/>
<protein>
    <submittedName>
        <fullName evidence="2">Uncharacterized protein</fullName>
    </submittedName>
</protein>
<dbReference type="Proteomes" id="UP000824204">
    <property type="component" value="Unassembled WGS sequence"/>
</dbReference>
<sequence>MNKRVIAAKMKFNMYLLSAALGVIAAVALVLLLVLRYGRAGALLAVVIAVIMAFPVAWYLVRGIRGLRLPKELIVCENGTLTVHTFRGRREIPLREVREMRVATRKGVELLIVRKGIYEGHSVDIALAGEVVTVDMVEDSQAAIRLFGEARAEEGRANK</sequence>
<dbReference type="AlphaFoldDB" id="A0A9D1V6J6"/>
<organism evidence="2 3">
    <name type="scientific">Candidatus Borkfalkia faecipullorum</name>
    <dbReference type="NCBI Taxonomy" id="2838510"/>
    <lineage>
        <taxon>Bacteria</taxon>
        <taxon>Bacillati</taxon>
        <taxon>Bacillota</taxon>
        <taxon>Clostridia</taxon>
        <taxon>Christensenellales</taxon>
        <taxon>Christensenellaceae</taxon>
        <taxon>Candidatus Borkfalkia</taxon>
    </lineage>
</organism>
<name>A0A9D1V6J6_9FIRM</name>
<feature type="transmembrane region" description="Helical" evidence="1">
    <location>
        <begin position="12"/>
        <end position="35"/>
    </location>
</feature>
<comment type="caution">
    <text evidence="2">The sequence shown here is derived from an EMBL/GenBank/DDBJ whole genome shotgun (WGS) entry which is preliminary data.</text>
</comment>
<keyword evidence="1" id="KW-0812">Transmembrane</keyword>
<reference evidence="2" key="1">
    <citation type="journal article" date="2021" name="PeerJ">
        <title>Extensive microbial diversity within the chicken gut microbiome revealed by metagenomics and culture.</title>
        <authorList>
            <person name="Gilroy R."/>
            <person name="Ravi A."/>
            <person name="Getino M."/>
            <person name="Pursley I."/>
            <person name="Horton D.L."/>
            <person name="Alikhan N.F."/>
            <person name="Baker D."/>
            <person name="Gharbi K."/>
            <person name="Hall N."/>
            <person name="Watson M."/>
            <person name="Adriaenssens E.M."/>
            <person name="Foster-Nyarko E."/>
            <person name="Jarju S."/>
            <person name="Secka A."/>
            <person name="Antonio M."/>
            <person name="Oren A."/>
            <person name="Chaudhuri R.R."/>
            <person name="La Ragione R."/>
            <person name="Hildebrand F."/>
            <person name="Pallen M.J."/>
        </authorList>
    </citation>
    <scope>NUCLEOTIDE SEQUENCE</scope>
    <source>
        <strain evidence="2">811</strain>
    </source>
</reference>
<feature type="transmembrane region" description="Helical" evidence="1">
    <location>
        <begin position="41"/>
        <end position="61"/>
    </location>
</feature>
<reference evidence="2" key="2">
    <citation type="submission" date="2021-04" db="EMBL/GenBank/DDBJ databases">
        <authorList>
            <person name="Gilroy R."/>
        </authorList>
    </citation>
    <scope>NUCLEOTIDE SEQUENCE</scope>
    <source>
        <strain evidence="2">811</strain>
    </source>
</reference>
<evidence type="ECO:0000313" key="3">
    <source>
        <dbReference type="Proteomes" id="UP000824204"/>
    </source>
</evidence>